<dbReference type="HOGENOM" id="CLU_3295889_0_0_9"/>
<evidence type="ECO:0000313" key="1">
    <source>
        <dbReference type="EMBL" id="EEU98557.1"/>
    </source>
</evidence>
<gene>
    <name evidence="1" type="ORF">ROSINTL182_09573</name>
</gene>
<protein>
    <submittedName>
        <fullName evidence="1">Uncharacterized protein</fullName>
    </submittedName>
</protein>
<name>C7GI01_9FIRM</name>
<dbReference type="Proteomes" id="UP000004828">
    <property type="component" value="Unassembled WGS sequence"/>
</dbReference>
<sequence>MLFFDFDGKFVSENEILSSGFIFQIVTRRDKAQCRIRIGV</sequence>
<proteinExistence type="predicted"/>
<accession>C7GI01</accession>
<evidence type="ECO:0000313" key="2">
    <source>
        <dbReference type="Proteomes" id="UP000004828"/>
    </source>
</evidence>
<reference evidence="1 2" key="1">
    <citation type="submission" date="2009-08" db="EMBL/GenBank/DDBJ databases">
        <authorList>
            <person name="Weinstock G."/>
            <person name="Sodergren E."/>
            <person name="Clifton S."/>
            <person name="Fulton L."/>
            <person name="Fulton B."/>
            <person name="Courtney L."/>
            <person name="Fronick C."/>
            <person name="Harrison M."/>
            <person name="Strong C."/>
            <person name="Farmer C."/>
            <person name="Delahaunty K."/>
            <person name="Markovic C."/>
            <person name="Hall O."/>
            <person name="Minx P."/>
            <person name="Tomlinson C."/>
            <person name="Mitreva M."/>
            <person name="Nelson J."/>
            <person name="Hou S."/>
            <person name="Wollam A."/>
            <person name="Pepin K.H."/>
            <person name="Johnson M."/>
            <person name="Bhonagiri V."/>
            <person name="Nash W.E."/>
            <person name="Warren W."/>
            <person name="Chinwalla A."/>
            <person name="Mardis E.R."/>
            <person name="Wilson R.K."/>
        </authorList>
    </citation>
    <scope>NUCLEOTIDE SEQUENCE [LARGE SCALE GENOMIC DNA]</scope>
    <source>
        <strain evidence="1 2">L1-82</strain>
    </source>
</reference>
<comment type="caution">
    <text evidence="1">The sequence shown here is derived from an EMBL/GenBank/DDBJ whole genome shotgun (WGS) entry which is preliminary data.</text>
</comment>
<dbReference type="AlphaFoldDB" id="C7GI01"/>
<organism evidence="1 2">
    <name type="scientific">Roseburia intestinalis L1-82</name>
    <dbReference type="NCBI Taxonomy" id="536231"/>
    <lineage>
        <taxon>Bacteria</taxon>
        <taxon>Bacillati</taxon>
        <taxon>Bacillota</taxon>
        <taxon>Clostridia</taxon>
        <taxon>Lachnospirales</taxon>
        <taxon>Lachnospiraceae</taxon>
        <taxon>Roseburia</taxon>
    </lineage>
</organism>
<dbReference type="EMBL" id="ABYJ02000326">
    <property type="protein sequence ID" value="EEU98557.1"/>
    <property type="molecule type" value="Genomic_DNA"/>
</dbReference>